<dbReference type="eggNOG" id="COG3117">
    <property type="taxonomic scope" value="Bacteria"/>
</dbReference>
<dbReference type="Pfam" id="PF06835">
    <property type="entry name" value="LptC"/>
    <property type="match status" value="1"/>
</dbReference>
<dbReference type="KEGG" id="azo:azo0792"/>
<dbReference type="PANTHER" id="PTHR37481:SF1">
    <property type="entry name" value="LIPOPOLYSACCHARIDE EXPORT SYSTEM PROTEIN LPTC"/>
    <property type="match status" value="1"/>
</dbReference>
<dbReference type="AlphaFoldDB" id="A1K3K4"/>
<dbReference type="GO" id="GO:0015221">
    <property type="term" value="F:lipopolysaccharide transmembrane transporter activity"/>
    <property type="evidence" value="ECO:0007669"/>
    <property type="project" value="InterPro"/>
</dbReference>
<evidence type="ECO:0000313" key="6">
    <source>
        <dbReference type="EMBL" id="CAL93409.1"/>
    </source>
</evidence>
<evidence type="ECO:0000256" key="2">
    <source>
        <dbReference type="ARBA" id="ARBA00022519"/>
    </source>
</evidence>
<keyword evidence="4" id="KW-1133">Transmembrane helix</keyword>
<gene>
    <name evidence="6" type="ordered locus">azo0792</name>
</gene>
<sequence>MQAAYRLYPVIALALLAGASVWLERVSRNDTPAAAPAQQTGPDFIAEQTRLIGFGKDGNIRYELVSERSAHFPQGDITRIALPRLVMFSEGRATRVTAAQGEVSPGGERVDLSGAVRVRRGGDGNGSELALDSETLSVWPDDHRAESQSPVSLVHGRNTAQAQGMHADNLFGTLELIGQARVRLPRRQENPS</sequence>
<dbReference type="GO" id="GO:0030288">
    <property type="term" value="C:outer membrane-bounded periplasmic space"/>
    <property type="evidence" value="ECO:0007669"/>
    <property type="project" value="TreeGrafter"/>
</dbReference>
<proteinExistence type="predicted"/>
<organism evidence="6 7">
    <name type="scientific">Azoarcus sp. (strain BH72)</name>
    <dbReference type="NCBI Taxonomy" id="418699"/>
    <lineage>
        <taxon>Bacteria</taxon>
        <taxon>Pseudomonadati</taxon>
        <taxon>Pseudomonadota</taxon>
        <taxon>Betaproteobacteria</taxon>
        <taxon>Rhodocyclales</taxon>
        <taxon>Zoogloeaceae</taxon>
        <taxon>Azoarcus</taxon>
    </lineage>
</organism>
<evidence type="ECO:0000313" key="7">
    <source>
        <dbReference type="Proteomes" id="UP000002588"/>
    </source>
</evidence>
<dbReference type="STRING" id="62928.azo0792"/>
<dbReference type="InterPro" id="IPR052363">
    <property type="entry name" value="LPS_export_LptC"/>
</dbReference>
<dbReference type="GO" id="GO:0017089">
    <property type="term" value="F:glycolipid transfer activity"/>
    <property type="evidence" value="ECO:0007669"/>
    <property type="project" value="TreeGrafter"/>
</dbReference>
<keyword evidence="2" id="KW-0997">Cell inner membrane</keyword>
<accession>A1K3K4</accession>
<dbReference type="Proteomes" id="UP000002588">
    <property type="component" value="Chromosome"/>
</dbReference>
<evidence type="ECO:0000256" key="3">
    <source>
        <dbReference type="ARBA" id="ARBA00022692"/>
    </source>
</evidence>
<name>A1K3K4_AZOSB</name>
<dbReference type="HOGENOM" id="CLU_100563_2_1_4"/>
<reference evidence="6 7" key="1">
    <citation type="journal article" date="2006" name="Nat. Biotechnol.">
        <title>Complete genome of the mutualistic, N2-fixing grass endophyte Azoarcus sp. strain BH72.</title>
        <authorList>
            <person name="Krause A."/>
            <person name="Ramakumar A."/>
            <person name="Bartels D."/>
            <person name="Battistoni F."/>
            <person name="Bekel T."/>
            <person name="Boch J."/>
            <person name="Boehm M."/>
            <person name="Friedrich F."/>
            <person name="Hurek T."/>
            <person name="Krause L."/>
            <person name="Linke B."/>
            <person name="McHardy A.C."/>
            <person name="Sarkar A."/>
            <person name="Schneiker S."/>
            <person name="Syed A.A."/>
            <person name="Thauer R."/>
            <person name="Vorhoelter F.-J."/>
            <person name="Weidner S."/>
            <person name="Puehler A."/>
            <person name="Reinhold-Hurek B."/>
            <person name="Kaiser O."/>
            <person name="Goesmann A."/>
        </authorList>
    </citation>
    <scope>NUCLEOTIDE SEQUENCE [LARGE SCALE GENOMIC DNA]</scope>
    <source>
        <strain evidence="6 7">BH72</strain>
    </source>
</reference>
<dbReference type="InterPro" id="IPR010664">
    <property type="entry name" value="LipoPS_assembly_LptC-rel"/>
</dbReference>
<dbReference type="NCBIfam" id="TIGR04409">
    <property type="entry name" value="LptC_YrbK"/>
    <property type="match status" value="1"/>
</dbReference>
<dbReference type="EMBL" id="AM406670">
    <property type="protein sequence ID" value="CAL93409.1"/>
    <property type="molecule type" value="Genomic_DNA"/>
</dbReference>
<evidence type="ECO:0000256" key="1">
    <source>
        <dbReference type="ARBA" id="ARBA00022475"/>
    </source>
</evidence>
<dbReference type="Gene3D" id="2.60.450.10">
    <property type="entry name" value="Lipopolysaccharide (LPS) transport protein A like domain"/>
    <property type="match status" value="1"/>
</dbReference>
<dbReference type="PANTHER" id="PTHR37481">
    <property type="entry name" value="LIPOPOLYSACCHARIDE EXPORT SYSTEM PROTEIN LPTC"/>
    <property type="match status" value="1"/>
</dbReference>
<dbReference type="InterPro" id="IPR026265">
    <property type="entry name" value="LptC"/>
</dbReference>
<keyword evidence="1" id="KW-1003">Cell membrane</keyword>
<dbReference type="GO" id="GO:0005886">
    <property type="term" value="C:plasma membrane"/>
    <property type="evidence" value="ECO:0007669"/>
    <property type="project" value="InterPro"/>
</dbReference>
<evidence type="ECO:0000256" key="4">
    <source>
        <dbReference type="ARBA" id="ARBA00022989"/>
    </source>
</evidence>
<evidence type="ECO:0000256" key="5">
    <source>
        <dbReference type="ARBA" id="ARBA00023136"/>
    </source>
</evidence>
<dbReference type="RefSeq" id="WP_011764526.1">
    <property type="nucleotide sequence ID" value="NC_008702.1"/>
</dbReference>
<keyword evidence="5" id="KW-0472">Membrane</keyword>
<protein>
    <submittedName>
        <fullName evidence="6">Conserved hypothetical secreted protein</fullName>
    </submittedName>
</protein>
<keyword evidence="7" id="KW-1185">Reference proteome</keyword>
<keyword evidence="3" id="KW-0812">Transmembrane</keyword>